<dbReference type="GO" id="GO:0008270">
    <property type="term" value="F:zinc ion binding"/>
    <property type="evidence" value="ECO:0007669"/>
    <property type="project" value="InterPro"/>
</dbReference>
<dbReference type="SMART" id="SM00343">
    <property type="entry name" value="ZnF_C2HC"/>
    <property type="match status" value="2"/>
</dbReference>
<dbReference type="EMBL" id="CACVKT020009939">
    <property type="protein sequence ID" value="CAC5423972.1"/>
    <property type="molecule type" value="Genomic_DNA"/>
</dbReference>
<feature type="domain" description="CCHC-type" evidence="2">
    <location>
        <begin position="222"/>
        <end position="238"/>
    </location>
</feature>
<dbReference type="Gene3D" id="4.10.60.10">
    <property type="entry name" value="Zinc finger, CCHC-type"/>
    <property type="match status" value="1"/>
</dbReference>
<dbReference type="Proteomes" id="UP000507470">
    <property type="component" value="Unassembled WGS sequence"/>
</dbReference>
<name>A0A6J8EW54_MYTCO</name>
<sequence>MQSRRWLGGNDLHLLTMNGFSINPNKYSEDFNKENKTSILMIHNFDIMDINVPYECIYGSSTFVKILNLTEDIFEYHKSGPYVGSFNITDTNVLSVDISIERVYPRPKCSAAINDEDISSYLTTTAILKGLFYCAIITITILLTPASCPGLLSITCEIGTYLSVYEKNVTCNKIISDKNQENTGMEALIIILSVTSFVILMAACMCFKKVGHFVRDCQNESKCSFCNKNGHVRNDCADFKHHAMIKSYGNYASEILEDDSVDHYNILVGDFNCTLDKKTIDRNPSHSRDDIGTKELLFLLSQYDLTDIWRDRYPKDKRYTFQRGNSKSRIDYIFCDKSLSNKVYNVGISHCPFSDHDLVSFKLKLDEIQRGPGIWIMNINTIKSEEFKNAFEIWWKPGK</sequence>
<evidence type="ECO:0000259" key="2">
    <source>
        <dbReference type="SMART" id="SM00343"/>
    </source>
</evidence>
<dbReference type="GO" id="GO:0003676">
    <property type="term" value="F:nucleic acid binding"/>
    <property type="evidence" value="ECO:0007669"/>
    <property type="project" value="InterPro"/>
</dbReference>
<evidence type="ECO:0000313" key="4">
    <source>
        <dbReference type="Proteomes" id="UP000507470"/>
    </source>
</evidence>
<keyword evidence="1" id="KW-0472">Membrane</keyword>
<gene>
    <name evidence="3" type="ORF">MCOR_55929</name>
</gene>
<feature type="transmembrane region" description="Helical" evidence="1">
    <location>
        <begin position="130"/>
        <end position="152"/>
    </location>
</feature>
<keyword evidence="4" id="KW-1185">Reference proteome</keyword>
<evidence type="ECO:0000313" key="3">
    <source>
        <dbReference type="EMBL" id="CAC5423972.1"/>
    </source>
</evidence>
<proteinExistence type="predicted"/>
<dbReference type="Gene3D" id="3.60.10.10">
    <property type="entry name" value="Endonuclease/exonuclease/phosphatase"/>
    <property type="match status" value="1"/>
</dbReference>
<dbReference type="OrthoDB" id="6073759at2759"/>
<reference evidence="3 4" key="1">
    <citation type="submission" date="2020-06" db="EMBL/GenBank/DDBJ databases">
        <authorList>
            <person name="Li R."/>
            <person name="Bekaert M."/>
        </authorList>
    </citation>
    <scope>NUCLEOTIDE SEQUENCE [LARGE SCALE GENOMIC DNA]</scope>
    <source>
        <strain evidence="4">wild</strain>
    </source>
</reference>
<accession>A0A6J8EW54</accession>
<protein>
    <recommendedName>
        <fullName evidence="2">CCHC-type domain-containing protein</fullName>
    </recommendedName>
</protein>
<keyword evidence="1" id="KW-0812">Transmembrane</keyword>
<dbReference type="AlphaFoldDB" id="A0A6J8EW54"/>
<dbReference type="InterPro" id="IPR001878">
    <property type="entry name" value="Znf_CCHC"/>
</dbReference>
<dbReference type="Pfam" id="PF03372">
    <property type="entry name" value="Exo_endo_phos"/>
    <property type="match status" value="1"/>
</dbReference>
<evidence type="ECO:0000256" key="1">
    <source>
        <dbReference type="SAM" id="Phobius"/>
    </source>
</evidence>
<feature type="domain" description="CCHC-type" evidence="2">
    <location>
        <begin position="205"/>
        <end position="219"/>
    </location>
</feature>
<dbReference type="InterPro" id="IPR036691">
    <property type="entry name" value="Endo/exonu/phosph_ase_sf"/>
</dbReference>
<dbReference type="SUPFAM" id="SSF56219">
    <property type="entry name" value="DNase I-like"/>
    <property type="match status" value="1"/>
</dbReference>
<organism evidence="3 4">
    <name type="scientific">Mytilus coruscus</name>
    <name type="common">Sea mussel</name>
    <dbReference type="NCBI Taxonomy" id="42192"/>
    <lineage>
        <taxon>Eukaryota</taxon>
        <taxon>Metazoa</taxon>
        <taxon>Spiralia</taxon>
        <taxon>Lophotrochozoa</taxon>
        <taxon>Mollusca</taxon>
        <taxon>Bivalvia</taxon>
        <taxon>Autobranchia</taxon>
        <taxon>Pteriomorphia</taxon>
        <taxon>Mytilida</taxon>
        <taxon>Mytiloidea</taxon>
        <taxon>Mytilidae</taxon>
        <taxon>Mytilinae</taxon>
        <taxon>Mytilus</taxon>
    </lineage>
</organism>
<dbReference type="InterPro" id="IPR005135">
    <property type="entry name" value="Endo/exonuclease/phosphatase"/>
</dbReference>
<dbReference type="GO" id="GO:0003824">
    <property type="term" value="F:catalytic activity"/>
    <property type="evidence" value="ECO:0007669"/>
    <property type="project" value="InterPro"/>
</dbReference>
<keyword evidence="1" id="KW-1133">Transmembrane helix</keyword>
<feature type="transmembrane region" description="Helical" evidence="1">
    <location>
        <begin position="187"/>
        <end position="207"/>
    </location>
</feature>